<evidence type="ECO:0000313" key="10">
    <source>
        <dbReference type="Proteomes" id="UP001500842"/>
    </source>
</evidence>
<dbReference type="PANTHER" id="PTHR30572:SF4">
    <property type="entry name" value="ABC TRANSPORTER PERMEASE YTRF"/>
    <property type="match status" value="1"/>
</dbReference>
<feature type="transmembrane region" description="Helical" evidence="7">
    <location>
        <begin position="799"/>
        <end position="823"/>
    </location>
</feature>
<feature type="transmembrane region" description="Helical" evidence="7">
    <location>
        <begin position="455"/>
        <end position="479"/>
    </location>
</feature>
<comment type="caution">
    <text evidence="9">The sequence shown here is derived from an EMBL/GenBank/DDBJ whole genome shotgun (WGS) entry which is preliminary data.</text>
</comment>
<protein>
    <recommendedName>
        <fullName evidence="8">ABC3 transporter permease C-terminal domain-containing protein</fullName>
    </recommendedName>
</protein>
<sequence>MSASRGARLAGWRIALRLARREAVRRRAQTALMLVLVCLPVLAVAAAAVVWRTANVSGAEGVDRRMGTAAALVTGSGTTEVRQVFDPEQATSWVGEEEHRATEEEVREVLGSGRPLLPVAQEYLSYATDRGVGDVVVTQADLADPLTDGLFRLEEGRYPRTTDEVVVNPALVERGPGLGETLAVLRRTDDGETRTELTVVGIVESATTRDSPVAAVLPGAVGTPDTQPRWLVGGGPVTWDDVRALNAVGLLAASRQVLSDPPPAAELPPELVGDEPVDETTLTALVLVVTMVLLEVVLLAGPAFAVRARAQARTLALVAAAGGTPAQARRTVLASGVVVGVLGGVAGTVLGIGLGALLVPVAQRWQGTWFGPFEVPWPLLLVVAAFGLAAAVLAAVVPARSASRQDVVAVLAGRRGEGRASRRSPVLGLVLIAAGVGSGLAGSRASGASPALVGASALLAVVGMILLVPSAVVLVGRLARRFPLALRFAARDAARHRTRTVPAVAAVGATVAGVITLGIALSSQQAADERDYDPRLAHGYAAVPVEPTADTAAVRRVLGKRLPGAEVAEVAGVRSDTPQGWTDLSFASGGEELVLPTSGALGTGHLVGTAVPDAVGLTAADRARADRALAAGRVVLVRGSAAFGPEPADQMHVTVRVSDDTGEVRDERGLDVGVETVRPAGGLGPVAAVLPPPVADQLGLTVGTTAVVVAPPVTEAAEQDLDEALATVPGAGAPVVERGYEPEAAVLILQWVLAVLGGVLMLGGTLTATFLALSDARPDLATMAAVGARPRTPRRVAASYALVVGLVGALLGAPVGFVPGIAVSRPLSRGDDGATLLAVPWPLLALVVVGLPLLTAAAVGLCARSRLPLVARID</sequence>
<gene>
    <name evidence="9" type="ORF">GCM10009788_17700</name>
</gene>
<evidence type="ECO:0000313" key="9">
    <source>
        <dbReference type="EMBL" id="GAA1513739.1"/>
    </source>
</evidence>
<evidence type="ECO:0000256" key="7">
    <source>
        <dbReference type="SAM" id="Phobius"/>
    </source>
</evidence>
<organism evidence="9 10">
    <name type="scientific">Nocardioides humi</name>
    <dbReference type="NCBI Taxonomy" id="449461"/>
    <lineage>
        <taxon>Bacteria</taxon>
        <taxon>Bacillati</taxon>
        <taxon>Actinomycetota</taxon>
        <taxon>Actinomycetes</taxon>
        <taxon>Propionibacteriales</taxon>
        <taxon>Nocardioidaceae</taxon>
        <taxon>Nocardioides</taxon>
    </lineage>
</organism>
<name>A0ABN2A8P1_9ACTN</name>
<evidence type="ECO:0000256" key="5">
    <source>
        <dbReference type="ARBA" id="ARBA00023136"/>
    </source>
</evidence>
<evidence type="ECO:0000256" key="6">
    <source>
        <dbReference type="ARBA" id="ARBA00038076"/>
    </source>
</evidence>
<feature type="domain" description="ABC3 transporter permease C-terminal" evidence="8">
    <location>
        <begin position="752"/>
        <end position="861"/>
    </location>
</feature>
<feature type="transmembrane region" description="Helical" evidence="7">
    <location>
        <begin position="424"/>
        <end position="443"/>
    </location>
</feature>
<evidence type="ECO:0000256" key="1">
    <source>
        <dbReference type="ARBA" id="ARBA00004651"/>
    </source>
</evidence>
<comment type="similarity">
    <text evidence="6">Belongs to the ABC-4 integral membrane protein family.</text>
</comment>
<keyword evidence="3 7" id="KW-0812">Transmembrane</keyword>
<dbReference type="Pfam" id="PF02687">
    <property type="entry name" value="FtsX"/>
    <property type="match status" value="2"/>
</dbReference>
<evidence type="ECO:0000256" key="3">
    <source>
        <dbReference type="ARBA" id="ARBA00022692"/>
    </source>
</evidence>
<evidence type="ECO:0000259" key="8">
    <source>
        <dbReference type="Pfam" id="PF02687"/>
    </source>
</evidence>
<feature type="transmembrane region" description="Helical" evidence="7">
    <location>
        <begin position="500"/>
        <end position="521"/>
    </location>
</feature>
<dbReference type="PANTHER" id="PTHR30572">
    <property type="entry name" value="MEMBRANE COMPONENT OF TRANSPORTER-RELATED"/>
    <property type="match status" value="1"/>
</dbReference>
<keyword evidence="4 7" id="KW-1133">Transmembrane helix</keyword>
<dbReference type="InterPro" id="IPR003838">
    <property type="entry name" value="ABC3_permease_C"/>
</dbReference>
<feature type="transmembrane region" description="Helical" evidence="7">
    <location>
        <begin position="332"/>
        <end position="357"/>
    </location>
</feature>
<evidence type="ECO:0000256" key="2">
    <source>
        <dbReference type="ARBA" id="ARBA00022475"/>
    </source>
</evidence>
<dbReference type="RefSeq" id="WP_141005325.1">
    <property type="nucleotide sequence ID" value="NZ_BAAAOR010000014.1"/>
</dbReference>
<dbReference type="Proteomes" id="UP001500842">
    <property type="component" value="Unassembled WGS sequence"/>
</dbReference>
<keyword evidence="10" id="KW-1185">Reference proteome</keyword>
<comment type="subcellular location">
    <subcellularLocation>
        <location evidence="1">Cell membrane</location>
        <topology evidence="1">Multi-pass membrane protein</topology>
    </subcellularLocation>
</comment>
<dbReference type="EMBL" id="BAAAOR010000014">
    <property type="protein sequence ID" value="GAA1513739.1"/>
    <property type="molecule type" value="Genomic_DNA"/>
</dbReference>
<feature type="transmembrane region" description="Helical" evidence="7">
    <location>
        <begin position="377"/>
        <end position="397"/>
    </location>
</feature>
<feature type="domain" description="ABC3 transporter permease C-terminal" evidence="8">
    <location>
        <begin position="288"/>
        <end position="406"/>
    </location>
</feature>
<feature type="transmembrane region" description="Helical" evidence="7">
    <location>
        <begin position="843"/>
        <end position="863"/>
    </location>
</feature>
<keyword evidence="5 7" id="KW-0472">Membrane</keyword>
<accession>A0ABN2A8P1</accession>
<keyword evidence="2" id="KW-1003">Cell membrane</keyword>
<proteinExistence type="inferred from homology"/>
<evidence type="ECO:0000256" key="4">
    <source>
        <dbReference type="ARBA" id="ARBA00022989"/>
    </source>
</evidence>
<reference evidence="9 10" key="1">
    <citation type="journal article" date="2019" name="Int. J. Syst. Evol. Microbiol.">
        <title>The Global Catalogue of Microorganisms (GCM) 10K type strain sequencing project: providing services to taxonomists for standard genome sequencing and annotation.</title>
        <authorList>
            <consortium name="The Broad Institute Genomics Platform"/>
            <consortium name="The Broad Institute Genome Sequencing Center for Infectious Disease"/>
            <person name="Wu L."/>
            <person name="Ma J."/>
        </authorList>
    </citation>
    <scope>NUCLEOTIDE SEQUENCE [LARGE SCALE GENOMIC DNA]</scope>
    <source>
        <strain evidence="9 10">JCM 14942</strain>
    </source>
</reference>
<dbReference type="InterPro" id="IPR050250">
    <property type="entry name" value="Macrolide_Exporter_MacB"/>
</dbReference>
<feature type="transmembrane region" description="Helical" evidence="7">
    <location>
        <begin position="284"/>
        <end position="306"/>
    </location>
</feature>
<feature type="transmembrane region" description="Helical" evidence="7">
    <location>
        <begin position="748"/>
        <end position="773"/>
    </location>
</feature>